<evidence type="ECO:0000256" key="1">
    <source>
        <dbReference type="SAM" id="MobiDB-lite"/>
    </source>
</evidence>
<reference evidence="2" key="2">
    <citation type="journal article" date="2023" name="Science">
        <title>Genomic signatures of disease resistance in endangered staghorn corals.</title>
        <authorList>
            <person name="Vollmer S.V."/>
            <person name="Selwyn J.D."/>
            <person name="Despard B.A."/>
            <person name="Roesel C.L."/>
        </authorList>
    </citation>
    <scope>NUCLEOTIDE SEQUENCE</scope>
    <source>
        <strain evidence="2">K2</strain>
    </source>
</reference>
<feature type="compositionally biased region" description="Basic and acidic residues" evidence="1">
    <location>
        <begin position="58"/>
        <end position="71"/>
    </location>
</feature>
<proteinExistence type="predicted"/>
<evidence type="ECO:0000313" key="3">
    <source>
        <dbReference type="Proteomes" id="UP001249851"/>
    </source>
</evidence>
<keyword evidence="3" id="KW-1185">Reference proteome</keyword>
<organism evidence="2 3">
    <name type="scientific">Acropora cervicornis</name>
    <name type="common">Staghorn coral</name>
    <dbReference type="NCBI Taxonomy" id="6130"/>
    <lineage>
        <taxon>Eukaryota</taxon>
        <taxon>Metazoa</taxon>
        <taxon>Cnidaria</taxon>
        <taxon>Anthozoa</taxon>
        <taxon>Hexacorallia</taxon>
        <taxon>Scleractinia</taxon>
        <taxon>Astrocoeniina</taxon>
        <taxon>Acroporidae</taxon>
        <taxon>Acropora</taxon>
    </lineage>
</organism>
<dbReference type="Proteomes" id="UP001249851">
    <property type="component" value="Unassembled WGS sequence"/>
</dbReference>
<name>A0AAD9QR38_ACRCE</name>
<gene>
    <name evidence="2" type="ORF">P5673_010106</name>
</gene>
<sequence>MLMATSNEDGHAYPALTSLELCCPEGGVYNKMVTFLFELLVWLANGRLSKHYSATGKPRYDGTDDIELGEK</sequence>
<feature type="region of interest" description="Disordered" evidence="1">
    <location>
        <begin position="52"/>
        <end position="71"/>
    </location>
</feature>
<evidence type="ECO:0000313" key="2">
    <source>
        <dbReference type="EMBL" id="KAK2565826.1"/>
    </source>
</evidence>
<accession>A0AAD9QR38</accession>
<reference evidence="2" key="1">
    <citation type="journal article" date="2023" name="G3 (Bethesda)">
        <title>Whole genome assembly and annotation of the endangered Caribbean coral Acropora cervicornis.</title>
        <authorList>
            <person name="Selwyn J.D."/>
            <person name="Vollmer S.V."/>
        </authorList>
    </citation>
    <scope>NUCLEOTIDE SEQUENCE</scope>
    <source>
        <strain evidence="2">K2</strain>
    </source>
</reference>
<dbReference type="AlphaFoldDB" id="A0AAD9QR38"/>
<comment type="caution">
    <text evidence="2">The sequence shown here is derived from an EMBL/GenBank/DDBJ whole genome shotgun (WGS) entry which is preliminary data.</text>
</comment>
<protein>
    <submittedName>
        <fullName evidence="2">Uncharacterized protein</fullName>
    </submittedName>
</protein>
<dbReference type="EMBL" id="JARQWQ010000018">
    <property type="protein sequence ID" value="KAK2565826.1"/>
    <property type="molecule type" value="Genomic_DNA"/>
</dbReference>